<feature type="region of interest" description="Disordered" evidence="1">
    <location>
        <begin position="205"/>
        <end position="234"/>
    </location>
</feature>
<keyword evidence="2" id="KW-0472">Membrane</keyword>
<name>A0A0D0AT40_9AGAM</name>
<feature type="transmembrane region" description="Helical" evidence="2">
    <location>
        <begin position="86"/>
        <end position="111"/>
    </location>
</feature>
<evidence type="ECO:0000256" key="2">
    <source>
        <dbReference type="SAM" id="Phobius"/>
    </source>
</evidence>
<evidence type="ECO:0000313" key="4">
    <source>
        <dbReference type="Proteomes" id="UP000054485"/>
    </source>
</evidence>
<dbReference type="HOGENOM" id="CLU_022490_1_0_1"/>
<keyword evidence="2" id="KW-1133">Transmembrane helix</keyword>
<dbReference type="EMBL" id="KN835277">
    <property type="protein sequence ID" value="KIK41174.1"/>
    <property type="molecule type" value="Genomic_DNA"/>
</dbReference>
<gene>
    <name evidence="3" type="ORF">CY34DRAFT_85919</name>
</gene>
<organism evidence="3 4">
    <name type="scientific">Suillus luteus UH-Slu-Lm8-n1</name>
    <dbReference type="NCBI Taxonomy" id="930992"/>
    <lineage>
        <taxon>Eukaryota</taxon>
        <taxon>Fungi</taxon>
        <taxon>Dikarya</taxon>
        <taxon>Basidiomycota</taxon>
        <taxon>Agaricomycotina</taxon>
        <taxon>Agaricomycetes</taxon>
        <taxon>Agaricomycetidae</taxon>
        <taxon>Boletales</taxon>
        <taxon>Suillineae</taxon>
        <taxon>Suillaceae</taxon>
        <taxon>Suillus</taxon>
    </lineage>
</organism>
<reference evidence="3 4" key="1">
    <citation type="submission" date="2014-04" db="EMBL/GenBank/DDBJ databases">
        <authorList>
            <consortium name="DOE Joint Genome Institute"/>
            <person name="Kuo A."/>
            <person name="Ruytinx J."/>
            <person name="Rineau F."/>
            <person name="Colpaert J."/>
            <person name="Kohler A."/>
            <person name="Nagy L.G."/>
            <person name="Floudas D."/>
            <person name="Copeland A."/>
            <person name="Barry K.W."/>
            <person name="Cichocki N."/>
            <person name="Veneault-Fourrey C."/>
            <person name="LaButti K."/>
            <person name="Lindquist E.A."/>
            <person name="Lipzen A."/>
            <person name="Lundell T."/>
            <person name="Morin E."/>
            <person name="Murat C."/>
            <person name="Sun H."/>
            <person name="Tunlid A."/>
            <person name="Henrissat B."/>
            <person name="Grigoriev I.V."/>
            <person name="Hibbett D.S."/>
            <person name="Martin F."/>
            <person name="Nordberg H.P."/>
            <person name="Cantor M.N."/>
            <person name="Hua S.X."/>
        </authorList>
    </citation>
    <scope>NUCLEOTIDE SEQUENCE [LARGE SCALE GENOMIC DNA]</scope>
    <source>
        <strain evidence="3 4">UH-Slu-Lm8-n1</strain>
    </source>
</reference>
<sequence length="371" mass="40914">MSSPSIIASPSPQEESDQTDDDVEWELQNNGLYIGSYSRILLLNSFVPIFAFVVFTVLALLPDLAWPIADLPSSYPSSFPFPLPEILISTSFFSLAHLLRVPLFSLASLLLSPEHACLASTFIHVLITNGLRLAALAILQVRHTMDYPIPTCQDPAFRTVWWLSLNFAEVLAAIVQGYEQLALYRDVMVPEGRESEFLERLKSGSLDEPEPTLENPYSPQQGHETFEDELEGGETRSVESRIDRGLEKLLVIKMRDELEDVYGVPAINIPVFVSCLQRFNSIFLSIGLTLLLSAAYLRSPLSIPLSDVSDQLSHIPFIITTPLVLLLHASLAALHTPTLLPRVGVHTAAYVGVLVGIMTFFAGLAVWGALS</sequence>
<keyword evidence="2" id="KW-0812">Transmembrane</keyword>
<feature type="compositionally biased region" description="Low complexity" evidence="1">
    <location>
        <begin position="1"/>
        <end position="12"/>
    </location>
</feature>
<protein>
    <submittedName>
        <fullName evidence="3">Uncharacterized protein</fullName>
    </submittedName>
</protein>
<feature type="transmembrane region" description="Helical" evidence="2">
    <location>
        <begin position="41"/>
        <end position="66"/>
    </location>
</feature>
<dbReference type="Proteomes" id="UP000054485">
    <property type="component" value="Unassembled WGS sequence"/>
</dbReference>
<feature type="transmembrane region" description="Helical" evidence="2">
    <location>
        <begin position="348"/>
        <end position="370"/>
    </location>
</feature>
<evidence type="ECO:0000256" key="1">
    <source>
        <dbReference type="SAM" id="MobiDB-lite"/>
    </source>
</evidence>
<feature type="transmembrane region" description="Helical" evidence="2">
    <location>
        <begin position="317"/>
        <end position="336"/>
    </location>
</feature>
<dbReference type="STRING" id="930992.A0A0D0AT40"/>
<feature type="transmembrane region" description="Helical" evidence="2">
    <location>
        <begin position="118"/>
        <end position="139"/>
    </location>
</feature>
<accession>A0A0D0AT40</accession>
<feature type="transmembrane region" description="Helical" evidence="2">
    <location>
        <begin position="279"/>
        <end position="297"/>
    </location>
</feature>
<dbReference type="OrthoDB" id="3364069at2759"/>
<keyword evidence="4" id="KW-1185">Reference proteome</keyword>
<evidence type="ECO:0000313" key="3">
    <source>
        <dbReference type="EMBL" id="KIK41174.1"/>
    </source>
</evidence>
<dbReference type="InParanoid" id="A0A0D0AT40"/>
<proteinExistence type="predicted"/>
<feature type="transmembrane region" description="Helical" evidence="2">
    <location>
        <begin position="159"/>
        <end position="178"/>
    </location>
</feature>
<dbReference type="AlphaFoldDB" id="A0A0D0AT40"/>
<feature type="region of interest" description="Disordered" evidence="1">
    <location>
        <begin position="1"/>
        <end position="20"/>
    </location>
</feature>
<reference evidence="4" key="2">
    <citation type="submission" date="2015-01" db="EMBL/GenBank/DDBJ databases">
        <title>Evolutionary Origins and Diversification of the Mycorrhizal Mutualists.</title>
        <authorList>
            <consortium name="DOE Joint Genome Institute"/>
            <consortium name="Mycorrhizal Genomics Consortium"/>
            <person name="Kohler A."/>
            <person name="Kuo A."/>
            <person name="Nagy L.G."/>
            <person name="Floudas D."/>
            <person name="Copeland A."/>
            <person name="Barry K.W."/>
            <person name="Cichocki N."/>
            <person name="Veneault-Fourrey C."/>
            <person name="LaButti K."/>
            <person name="Lindquist E.A."/>
            <person name="Lipzen A."/>
            <person name="Lundell T."/>
            <person name="Morin E."/>
            <person name="Murat C."/>
            <person name="Riley R."/>
            <person name="Ohm R."/>
            <person name="Sun H."/>
            <person name="Tunlid A."/>
            <person name="Henrissat B."/>
            <person name="Grigoriev I.V."/>
            <person name="Hibbett D.S."/>
            <person name="Martin F."/>
        </authorList>
    </citation>
    <scope>NUCLEOTIDE SEQUENCE [LARGE SCALE GENOMIC DNA]</scope>
    <source>
        <strain evidence="4">UH-Slu-Lm8-n1</strain>
    </source>
</reference>